<protein>
    <recommendedName>
        <fullName evidence="5">ABC transporter domain-containing protein</fullName>
    </recommendedName>
</protein>
<dbReference type="Pfam" id="PF00005">
    <property type="entry name" value="ABC_tran"/>
    <property type="match status" value="1"/>
</dbReference>
<dbReference type="Gene3D" id="3.40.50.300">
    <property type="entry name" value="P-loop containing nucleotide triphosphate hydrolases"/>
    <property type="match status" value="1"/>
</dbReference>
<evidence type="ECO:0000256" key="2">
    <source>
        <dbReference type="ARBA" id="ARBA00022448"/>
    </source>
</evidence>
<evidence type="ECO:0000256" key="3">
    <source>
        <dbReference type="ARBA" id="ARBA00022741"/>
    </source>
</evidence>
<dbReference type="AlphaFoldDB" id="A0A381P3V8"/>
<dbReference type="SMART" id="SM00382">
    <property type="entry name" value="AAA"/>
    <property type="match status" value="1"/>
</dbReference>
<accession>A0A381P3V8</accession>
<gene>
    <name evidence="6" type="ORF">METZ01_LOCUS14098</name>
</gene>
<evidence type="ECO:0000313" key="6">
    <source>
        <dbReference type="EMBL" id="SUZ61244.1"/>
    </source>
</evidence>
<dbReference type="EMBL" id="UINC01000789">
    <property type="protein sequence ID" value="SUZ61244.1"/>
    <property type="molecule type" value="Genomic_DNA"/>
</dbReference>
<dbReference type="InterPro" id="IPR003593">
    <property type="entry name" value="AAA+_ATPase"/>
</dbReference>
<dbReference type="GO" id="GO:0140359">
    <property type="term" value="F:ABC-type transporter activity"/>
    <property type="evidence" value="ECO:0007669"/>
    <property type="project" value="InterPro"/>
</dbReference>
<comment type="similarity">
    <text evidence="1">Belongs to the ABC transporter superfamily.</text>
</comment>
<keyword evidence="4" id="KW-0067">ATP-binding</keyword>
<dbReference type="PANTHER" id="PTHR46743:SF2">
    <property type="entry name" value="TEICHOIC ACIDS EXPORT ATP-BINDING PROTEIN TAGH"/>
    <property type="match status" value="1"/>
</dbReference>
<reference evidence="6" key="1">
    <citation type="submission" date="2018-05" db="EMBL/GenBank/DDBJ databases">
        <authorList>
            <person name="Lanie J.A."/>
            <person name="Ng W.-L."/>
            <person name="Kazmierczak K.M."/>
            <person name="Andrzejewski T.M."/>
            <person name="Davidsen T.M."/>
            <person name="Wayne K.J."/>
            <person name="Tettelin H."/>
            <person name="Glass J.I."/>
            <person name="Rusch D."/>
            <person name="Podicherti R."/>
            <person name="Tsui H.-C.T."/>
            <person name="Winkler M.E."/>
        </authorList>
    </citation>
    <scope>NUCLEOTIDE SEQUENCE</scope>
</reference>
<feature type="domain" description="ABC transporter" evidence="5">
    <location>
        <begin position="28"/>
        <end position="250"/>
    </location>
</feature>
<organism evidence="6">
    <name type="scientific">marine metagenome</name>
    <dbReference type="NCBI Taxonomy" id="408172"/>
    <lineage>
        <taxon>unclassified sequences</taxon>
        <taxon>metagenomes</taxon>
        <taxon>ecological metagenomes</taxon>
    </lineage>
</organism>
<dbReference type="InterPro" id="IPR029439">
    <property type="entry name" value="Wzt_C"/>
</dbReference>
<evidence type="ECO:0000259" key="5">
    <source>
        <dbReference type="PROSITE" id="PS50893"/>
    </source>
</evidence>
<dbReference type="GO" id="GO:0005524">
    <property type="term" value="F:ATP binding"/>
    <property type="evidence" value="ECO:0007669"/>
    <property type="project" value="UniProtKB-KW"/>
</dbReference>
<dbReference type="SUPFAM" id="SSF52540">
    <property type="entry name" value="P-loop containing nucleoside triphosphate hydrolases"/>
    <property type="match status" value="1"/>
</dbReference>
<dbReference type="InterPro" id="IPR003439">
    <property type="entry name" value="ABC_transporter-like_ATP-bd"/>
</dbReference>
<dbReference type="InterPro" id="IPR015860">
    <property type="entry name" value="ABC_transpr_TagH-like"/>
</dbReference>
<dbReference type="CDD" id="cd03220">
    <property type="entry name" value="ABC_KpsT_Wzt"/>
    <property type="match status" value="1"/>
</dbReference>
<dbReference type="CDD" id="cd10147">
    <property type="entry name" value="Wzt_C-like"/>
    <property type="match status" value="1"/>
</dbReference>
<sequence length="406" mass="43912">VAPRGPDAVALDGLGKKFRLTHDRNWTLKATVLAGHRTRYEEFWALRGIDLEISHGSTFGIIGGNGSGKSTLLKLLAGILRPDEGTAEVDGRLSALLELGAGFHPELTGRENVYLNGAILGFTSREIRRRFDDIVGFAELDRFIDEPVRNYSSGMYVRLGFSVAIHVEPEILLVDEVLAVGDHAFQKRCLDRFAQLKAEGRTIILVSHDLDMVGWLCEQTAWIQQGTLQAVGPSPEVIDRFLEGGASGAAPVSAPRRQFGGLGPDDLVTSVDLLDANGHRMDRVGSGRPVRFRVRYDAVRAGEPVTVALGLYRADGTHVASINSGAASRAVDGDFGGLVQVDYAVGALALQPGTYELSVALHNHSMRKVLERHTHLVRFEVEPTGGDHQNGLVALGGTWSARSADR</sequence>
<proteinExistence type="inferred from homology"/>
<feature type="non-terminal residue" evidence="6">
    <location>
        <position position="1"/>
    </location>
</feature>
<keyword evidence="2" id="KW-0813">Transport</keyword>
<dbReference type="Pfam" id="PF14524">
    <property type="entry name" value="Wzt_C"/>
    <property type="match status" value="1"/>
</dbReference>
<name>A0A381P3V8_9ZZZZ</name>
<dbReference type="GO" id="GO:0016887">
    <property type="term" value="F:ATP hydrolysis activity"/>
    <property type="evidence" value="ECO:0007669"/>
    <property type="project" value="InterPro"/>
</dbReference>
<evidence type="ECO:0000256" key="1">
    <source>
        <dbReference type="ARBA" id="ARBA00005417"/>
    </source>
</evidence>
<keyword evidence="3" id="KW-0547">Nucleotide-binding</keyword>
<dbReference type="Gene3D" id="2.70.50.60">
    <property type="entry name" value="abc- transporter (atp binding component) like domain"/>
    <property type="match status" value="1"/>
</dbReference>
<evidence type="ECO:0000256" key="4">
    <source>
        <dbReference type="ARBA" id="ARBA00022840"/>
    </source>
</evidence>
<dbReference type="GO" id="GO:0016020">
    <property type="term" value="C:membrane"/>
    <property type="evidence" value="ECO:0007669"/>
    <property type="project" value="InterPro"/>
</dbReference>
<dbReference type="InterPro" id="IPR050683">
    <property type="entry name" value="Bact_Polysacc_Export_ATP-bd"/>
</dbReference>
<dbReference type="PROSITE" id="PS50893">
    <property type="entry name" value="ABC_TRANSPORTER_2"/>
    <property type="match status" value="1"/>
</dbReference>
<dbReference type="PANTHER" id="PTHR46743">
    <property type="entry name" value="TEICHOIC ACIDS EXPORT ATP-BINDING PROTEIN TAGH"/>
    <property type="match status" value="1"/>
</dbReference>
<dbReference type="InterPro" id="IPR027417">
    <property type="entry name" value="P-loop_NTPase"/>
</dbReference>